<evidence type="ECO:0000313" key="2">
    <source>
        <dbReference type="Proteomes" id="UP000008177"/>
    </source>
</evidence>
<dbReference type="HOGENOM" id="CLU_3260470_0_0_1"/>
<organism evidence="1 2">
    <name type="scientific">Botryotinia fuckeliana (strain T4)</name>
    <name type="common">Noble rot fungus</name>
    <name type="synonym">Botrytis cinerea</name>
    <dbReference type="NCBI Taxonomy" id="999810"/>
    <lineage>
        <taxon>Eukaryota</taxon>
        <taxon>Fungi</taxon>
        <taxon>Dikarya</taxon>
        <taxon>Ascomycota</taxon>
        <taxon>Pezizomycotina</taxon>
        <taxon>Leotiomycetes</taxon>
        <taxon>Helotiales</taxon>
        <taxon>Sclerotiniaceae</taxon>
        <taxon>Botrytis</taxon>
    </lineage>
</organism>
<name>G2YU56_BOTF4</name>
<proteinExistence type="predicted"/>
<gene>
    <name evidence="1" type="ORF">BofuT4_uP159750.1</name>
</gene>
<dbReference type="EMBL" id="FQ790353">
    <property type="protein sequence ID" value="CCD55154.1"/>
    <property type="molecule type" value="Genomic_DNA"/>
</dbReference>
<accession>G2YU56</accession>
<dbReference type="Proteomes" id="UP000008177">
    <property type="component" value="Unplaced contigs"/>
</dbReference>
<protein>
    <submittedName>
        <fullName evidence="1">Uncharacterized protein</fullName>
    </submittedName>
</protein>
<evidence type="ECO:0000313" key="1">
    <source>
        <dbReference type="EMBL" id="CCD55154.1"/>
    </source>
</evidence>
<reference evidence="2" key="1">
    <citation type="journal article" date="2011" name="PLoS Genet.">
        <title>Genomic analysis of the necrotrophic fungal pathogens Sclerotinia sclerotiorum and Botrytis cinerea.</title>
        <authorList>
            <person name="Amselem J."/>
            <person name="Cuomo C.A."/>
            <person name="van Kan J.A."/>
            <person name="Viaud M."/>
            <person name="Benito E.P."/>
            <person name="Couloux A."/>
            <person name="Coutinho P.M."/>
            <person name="de Vries R.P."/>
            <person name="Dyer P.S."/>
            <person name="Fillinger S."/>
            <person name="Fournier E."/>
            <person name="Gout L."/>
            <person name="Hahn M."/>
            <person name="Kohn L."/>
            <person name="Lapalu N."/>
            <person name="Plummer K.M."/>
            <person name="Pradier J.M."/>
            <person name="Quevillon E."/>
            <person name="Sharon A."/>
            <person name="Simon A."/>
            <person name="ten Have A."/>
            <person name="Tudzynski B."/>
            <person name="Tudzynski P."/>
            <person name="Wincker P."/>
            <person name="Andrew M."/>
            <person name="Anthouard V."/>
            <person name="Beever R.E."/>
            <person name="Beffa R."/>
            <person name="Benoit I."/>
            <person name="Bouzid O."/>
            <person name="Brault B."/>
            <person name="Chen Z."/>
            <person name="Choquer M."/>
            <person name="Collemare J."/>
            <person name="Cotton P."/>
            <person name="Danchin E.G."/>
            <person name="Da Silva C."/>
            <person name="Gautier A."/>
            <person name="Giraud C."/>
            <person name="Giraud T."/>
            <person name="Gonzalez C."/>
            <person name="Grossetete S."/>
            <person name="Guldener U."/>
            <person name="Henrissat B."/>
            <person name="Howlett B.J."/>
            <person name="Kodira C."/>
            <person name="Kretschmer M."/>
            <person name="Lappartient A."/>
            <person name="Leroch M."/>
            <person name="Levis C."/>
            <person name="Mauceli E."/>
            <person name="Neuveglise C."/>
            <person name="Oeser B."/>
            <person name="Pearson M."/>
            <person name="Poulain J."/>
            <person name="Poussereau N."/>
            <person name="Quesneville H."/>
            <person name="Rascle C."/>
            <person name="Schumacher J."/>
            <person name="Segurens B."/>
            <person name="Sexton A."/>
            <person name="Silva E."/>
            <person name="Sirven C."/>
            <person name="Soanes D.M."/>
            <person name="Talbot N.J."/>
            <person name="Templeton M."/>
            <person name="Yandava C."/>
            <person name="Yarden O."/>
            <person name="Zeng Q."/>
            <person name="Rollins J.A."/>
            <person name="Lebrun M.H."/>
            <person name="Dickman M."/>
        </authorList>
    </citation>
    <scope>NUCLEOTIDE SEQUENCE [LARGE SCALE GENOMIC DNA]</scope>
    <source>
        <strain evidence="2">T4</strain>
    </source>
</reference>
<sequence length="42" mass="4723">MSDSKGPSSTHGPPIPRILFHTLLQKSSPTIWTIQTRKFMEA</sequence>
<dbReference type="InParanoid" id="G2YU56"/>
<dbReference type="AlphaFoldDB" id="G2YU56"/>